<protein>
    <submittedName>
        <fullName evidence="1">Uncharacterized protein</fullName>
    </submittedName>
</protein>
<sequence length="65" mass="7415">MDLARARRDIFRAEKALADCVVREHEIMVNLSKHQSDISKKKLDKADTGLGLQEQSNRHISVILD</sequence>
<name>A0A9P7FK88_9AGAM</name>
<dbReference type="EMBL" id="JABBWM010000002">
    <property type="protein sequence ID" value="KAG2119697.1"/>
    <property type="molecule type" value="Genomic_DNA"/>
</dbReference>
<reference evidence="1" key="1">
    <citation type="journal article" date="2020" name="New Phytol.">
        <title>Comparative genomics reveals dynamic genome evolution in host specialist ectomycorrhizal fungi.</title>
        <authorList>
            <person name="Lofgren L.A."/>
            <person name="Nguyen N.H."/>
            <person name="Vilgalys R."/>
            <person name="Ruytinx J."/>
            <person name="Liao H.L."/>
            <person name="Branco S."/>
            <person name="Kuo A."/>
            <person name="LaButti K."/>
            <person name="Lipzen A."/>
            <person name="Andreopoulos W."/>
            <person name="Pangilinan J."/>
            <person name="Riley R."/>
            <person name="Hundley H."/>
            <person name="Na H."/>
            <person name="Barry K."/>
            <person name="Grigoriev I.V."/>
            <person name="Stajich J.E."/>
            <person name="Kennedy P.G."/>
        </authorList>
    </citation>
    <scope>NUCLEOTIDE SEQUENCE</scope>
    <source>
        <strain evidence="1">FC423</strain>
    </source>
</reference>
<accession>A0A9P7FK88</accession>
<dbReference type="AlphaFoldDB" id="A0A9P7FK88"/>
<gene>
    <name evidence="1" type="ORF">F5147DRAFT_767167</name>
</gene>
<evidence type="ECO:0000313" key="2">
    <source>
        <dbReference type="Proteomes" id="UP000823399"/>
    </source>
</evidence>
<organism evidence="1 2">
    <name type="scientific">Suillus discolor</name>
    <dbReference type="NCBI Taxonomy" id="1912936"/>
    <lineage>
        <taxon>Eukaryota</taxon>
        <taxon>Fungi</taxon>
        <taxon>Dikarya</taxon>
        <taxon>Basidiomycota</taxon>
        <taxon>Agaricomycotina</taxon>
        <taxon>Agaricomycetes</taxon>
        <taxon>Agaricomycetidae</taxon>
        <taxon>Boletales</taxon>
        <taxon>Suillineae</taxon>
        <taxon>Suillaceae</taxon>
        <taxon>Suillus</taxon>
    </lineage>
</organism>
<keyword evidence="2" id="KW-1185">Reference proteome</keyword>
<dbReference type="RefSeq" id="XP_041299523.1">
    <property type="nucleotide sequence ID" value="XM_041440845.1"/>
</dbReference>
<dbReference type="GeneID" id="64703104"/>
<evidence type="ECO:0000313" key="1">
    <source>
        <dbReference type="EMBL" id="KAG2119697.1"/>
    </source>
</evidence>
<proteinExistence type="predicted"/>
<dbReference type="OrthoDB" id="2640494at2759"/>
<dbReference type="Proteomes" id="UP000823399">
    <property type="component" value="Unassembled WGS sequence"/>
</dbReference>
<comment type="caution">
    <text evidence="1">The sequence shown here is derived from an EMBL/GenBank/DDBJ whole genome shotgun (WGS) entry which is preliminary data.</text>
</comment>